<evidence type="ECO:0000259" key="6">
    <source>
        <dbReference type="PROSITE" id="PS50850"/>
    </source>
</evidence>
<keyword evidence="8" id="KW-1185">Reference proteome</keyword>
<evidence type="ECO:0000256" key="5">
    <source>
        <dbReference type="SAM" id="Phobius"/>
    </source>
</evidence>
<accession>A0A162MWD2</accession>
<feature type="transmembrane region" description="Helical" evidence="5">
    <location>
        <begin position="269"/>
        <end position="288"/>
    </location>
</feature>
<dbReference type="PANTHER" id="PTHR23502:SF74">
    <property type="entry name" value="MAJOR FACILITATOR SUPERFAMILY (MFS) PROFILE DOMAIN-CONTAINING PROTEIN"/>
    <property type="match status" value="1"/>
</dbReference>
<feature type="transmembrane region" description="Helical" evidence="5">
    <location>
        <begin position="75"/>
        <end position="93"/>
    </location>
</feature>
<protein>
    <submittedName>
        <fullName evidence="7">Major facilitator superfamily domain, general substrate transporter</fullName>
    </submittedName>
</protein>
<dbReference type="STRING" id="1081104.A0A162MWD2"/>
<gene>
    <name evidence="7" type="ORF">ISF_02190</name>
</gene>
<dbReference type="PANTHER" id="PTHR23502">
    <property type="entry name" value="MAJOR FACILITATOR SUPERFAMILY"/>
    <property type="match status" value="1"/>
</dbReference>
<dbReference type="InterPro" id="IPR036259">
    <property type="entry name" value="MFS_trans_sf"/>
</dbReference>
<dbReference type="Proteomes" id="UP000076744">
    <property type="component" value="Unassembled WGS sequence"/>
</dbReference>
<evidence type="ECO:0000256" key="2">
    <source>
        <dbReference type="ARBA" id="ARBA00022692"/>
    </source>
</evidence>
<dbReference type="InterPro" id="IPR020846">
    <property type="entry name" value="MFS_dom"/>
</dbReference>
<feature type="transmembrane region" description="Helical" evidence="5">
    <location>
        <begin position="300"/>
        <end position="321"/>
    </location>
</feature>
<keyword evidence="3 5" id="KW-1133">Transmembrane helix</keyword>
<dbReference type="InterPro" id="IPR011701">
    <property type="entry name" value="MFS"/>
</dbReference>
<dbReference type="GO" id="GO:0022857">
    <property type="term" value="F:transmembrane transporter activity"/>
    <property type="evidence" value="ECO:0007669"/>
    <property type="project" value="InterPro"/>
</dbReference>
<evidence type="ECO:0000256" key="4">
    <source>
        <dbReference type="ARBA" id="ARBA00023136"/>
    </source>
</evidence>
<sequence>MIPMASVQVESAETTATETDAIKIIDPTKLSWPRKVHIIIAGFACTFNCNLGSSIPSGALSAISSHFLVTSRVQLTLLNSLYMVGYVLGPLLFGPLSEYIGRRPVLVGTFLGYLLFTLLCPASPTYPVLLLFRLLGGICAAAPTAVIAGLYADILDDPSQRGTAMAVYMSVTSVGPCVAPIVAGFASAWGGWRWPFWAAAMIAAPGVPVVLALPETFAPVLNREAVRAKVDAKAKKQQGGVVEVAEVEDPFDARRVFLRPLTLMVTEPILLFTSLYLALIYAIAYLMYQAYPILAPGYASLAYLPMIVGILISLPLFYIFNRWYDTSAKDGKAWAQREIYRRLPLACLASPCMVIALFWLGWTVTDGSSPILPSLSGLFFYTGYQLVFMAMGNYLTDVFRQHSASAQAAAGMTRSVGAILLPLAAGPMYARLGIHWAPSLLGFLTLLMGVIPFVFIKYGAALQRKSKAANAVFMSGFE</sequence>
<feature type="transmembrane region" description="Helical" evidence="5">
    <location>
        <begin position="105"/>
        <end position="124"/>
    </location>
</feature>
<comment type="subcellular location">
    <subcellularLocation>
        <location evidence="1">Membrane</location>
        <topology evidence="1">Multi-pass membrane protein</topology>
    </subcellularLocation>
</comment>
<dbReference type="GO" id="GO:0005886">
    <property type="term" value="C:plasma membrane"/>
    <property type="evidence" value="ECO:0007669"/>
    <property type="project" value="TreeGrafter"/>
</dbReference>
<keyword evidence="4 5" id="KW-0472">Membrane</keyword>
<feature type="transmembrane region" description="Helical" evidence="5">
    <location>
        <begin position="166"/>
        <end position="188"/>
    </location>
</feature>
<dbReference type="RefSeq" id="XP_018707520.1">
    <property type="nucleotide sequence ID" value="XM_018845797.1"/>
</dbReference>
<dbReference type="Gene3D" id="1.20.1250.20">
    <property type="entry name" value="MFS general substrate transporter like domains"/>
    <property type="match status" value="1"/>
</dbReference>
<evidence type="ECO:0000256" key="3">
    <source>
        <dbReference type="ARBA" id="ARBA00022989"/>
    </source>
</evidence>
<feature type="transmembrane region" description="Helical" evidence="5">
    <location>
        <begin position="436"/>
        <end position="456"/>
    </location>
</feature>
<dbReference type="PROSITE" id="PS50850">
    <property type="entry name" value="MFS"/>
    <property type="match status" value="1"/>
</dbReference>
<keyword evidence="2 5" id="KW-0812">Transmembrane</keyword>
<name>A0A162MWD2_CORFA</name>
<feature type="transmembrane region" description="Helical" evidence="5">
    <location>
        <begin position="36"/>
        <end position="55"/>
    </location>
</feature>
<feature type="transmembrane region" description="Helical" evidence="5">
    <location>
        <begin position="408"/>
        <end position="430"/>
    </location>
</feature>
<feature type="transmembrane region" description="Helical" evidence="5">
    <location>
        <begin position="194"/>
        <end position="213"/>
    </location>
</feature>
<dbReference type="GeneID" id="30018482"/>
<evidence type="ECO:0000313" key="8">
    <source>
        <dbReference type="Proteomes" id="UP000076744"/>
    </source>
</evidence>
<dbReference type="EMBL" id="AZHB01000003">
    <property type="protein sequence ID" value="OAA71639.1"/>
    <property type="molecule type" value="Genomic_DNA"/>
</dbReference>
<organism evidence="7 8">
    <name type="scientific">Cordyceps fumosorosea (strain ARSEF 2679)</name>
    <name type="common">Isaria fumosorosea</name>
    <dbReference type="NCBI Taxonomy" id="1081104"/>
    <lineage>
        <taxon>Eukaryota</taxon>
        <taxon>Fungi</taxon>
        <taxon>Dikarya</taxon>
        <taxon>Ascomycota</taxon>
        <taxon>Pezizomycotina</taxon>
        <taxon>Sordariomycetes</taxon>
        <taxon>Hypocreomycetidae</taxon>
        <taxon>Hypocreales</taxon>
        <taxon>Cordycipitaceae</taxon>
        <taxon>Cordyceps</taxon>
    </lineage>
</organism>
<feature type="domain" description="Major facilitator superfamily (MFS) profile" evidence="6">
    <location>
        <begin position="38"/>
        <end position="460"/>
    </location>
</feature>
<evidence type="ECO:0000313" key="7">
    <source>
        <dbReference type="EMBL" id="OAA71639.1"/>
    </source>
</evidence>
<feature type="transmembrane region" description="Helical" evidence="5">
    <location>
        <begin position="374"/>
        <end position="396"/>
    </location>
</feature>
<dbReference type="OrthoDB" id="5141738at2759"/>
<dbReference type="Pfam" id="PF07690">
    <property type="entry name" value="MFS_1"/>
    <property type="match status" value="1"/>
</dbReference>
<reference evidence="7 8" key="1">
    <citation type="journal article" date="2016" name="Genome Biol. Evol.">
        <title>Divergent and convergent evolution of fungal pathogenicity.</title>
        <authorList>
            <person name="Shang Y."/>
            <person name="Xiao G."/>
            <person name="Zheng P."/>
            <person name="Cen K."/>
            <person name="Zhan S."/>
            <person name="Wang C."/>
        </authorList>
    </citation>
    <scope>NUCLEOTIDE SEQUENCE [LARGE SCALE GENOMIC DNA]</scope>
    <source>
        <strain evidence="7 8">ARSEF 2679</strain>
    </source>
</reference>
<evidence type="ECO:0000256" key="1">
    <source>
        <dbReference type="ARBA" id="ARBA00004141"/>
    </source>
</evidence>
<proteinExistence type="predicted"/>
<feature type="transmembrane region" description="Helical" evidence="5">
    <location>
        <begin position="130"/>
        <end position="154"/>
    </location>
</feature>
<dbReference type="AlphaFoldDB" id="A0A162MWD2"/>
<feature type="transmembrane region" description="Helical" evidence="5">
    <location>
        <begin position="342"/>
        <end position="362"/>
    </location>
</feature>
<comment type="caution">
    <text evidence="7">The sequence shown here is derived from an EMBL/GenBank/DDBJ whole genome shotgun (WGS) entry which is preliminary data.</text>
</comment>
<dbReference type="SUPFAM" id="SSF103473">
    <property type="entry name" value="MFS general substrate transporter"/>
    <property type="match status" value="1"/>
</dbReference>